<dbReference type="CDD" id="cd16922">
    <property type="entry name" value="HATPase_EvgS-ArcB-TorS-like"/>
    <property type="match status" value="1"/>
</dbReference>
<dbReference type="InterPro" id="IPR005467">
    <property type="entry name" value="His_kinase_dom"/>
</dbReference>
<keyword evidence="5" id="KW-0418">Kinase</keyword>
<dbReference type="Pfam" id="PF08447">
    <property type="entry name" value="PAS_3"/>
    <property type="match status" value="1"/>
</dbReference>
<feature type="coiled-coil region" evidence="7">
    <location>
        <begin position="743"/>
        <end position="777"/>
    </location>
</feature>
<sequence>MQSIKEIVNNTLISNFRHPIVAIDAEMNVVFSKGLLSSYLADDEALEKQSFLKSLNPDLQEYTRALLNIAKQSKNTVKGAIIKYPIEEVEKYLQLIVHISNPKKDAVYYILEFHAFDLENSRDLKNDSFEEFDSKESSESRKSEYESELSKSKLDDFNQELEALNEELQASNEELNTSNEELQLANEELLAVNKELRSANDQLVKKEKEILDSQAEIKTLNERFETVLENSNVFVAYQDLNLNYVWLHNPSNDYDAENLIGVSDLDLFKFEDKGASNSFVDLKLKVIETKKEIKEEVFFNEQYWSIHIKPWFNGKELKGVIVLSIDITEQREAYKKLELREQIISALASSSKDYLLIVDQNYIIQTISEPLCEDIADSTGVELKAGDSLISAFPKLGELNDQIFYPLQKALNGEQTLIDKFDELKDSLPKFQKLYSTRISPIRGKQNNIIGAEFRGTEITDIMRSKLAVQDALKRGAHLTGEEYFKDLTLHLYELFNSKSAYVGVLSSDKNKIITKAIRIDGVLSDNFIYQLDEVPCQVVQQKDAMQHYEEVLSTFPQDPKLKRWDATSYVGVPISSPITGEMLGIMVIINDEEVVIDADAQYLLTILSLRAGAELLRQRATHELEIKEKQFENITKNSPGVIYEFEQGQDGKEKFKYVSSSSYDVLEIKPKELLQNTELIYDVIHPEDRKGFFEKQMEDSKNPRPLQWIGRMVTAQSQTVKWVKLSSQPDLQANGDVIWYGIIDDITRQKEIENELKKAKEEAEEAANAKEEFLATMSHEIRTPLNAIYGISELLRLDETVGEMEEVDLLKYSAENLLSLVNNILDFSKLKAGKLEIKQKPFELKKLFDSICKSTHFLANKNNNDCVLEVDENLPQVVVGDELILSQILHNLLGNANKFTKDGKITLKVVLLDESKESLDMSISVIDTGEGIAKEDLSKIFSKFEQSEHNIASKGTGLGLTITKSLLQLLGSNIEVESEKGKGSTFHFQLSLRKSKEHKSINRSTSNVSIPEERPLIKVLMIEDNDDNRLLVSKYFSAHKHIQLDLAENGKEGVEKVSNFNYDVILMDMRMPIMSGSEAIKEIRQLEGPSYNKLPIIALTADTYGVSKEIGFNDIMTKPYKFDDLKKMIEKYGMNKN</sequence>
<dbReference type="InterPro" id="IPR000700">
    <property type="entry name" value="PAS-assoc_C"/>
</dbReference>
<name>A0A937A7F9_9BACT</name>
<gene>
    <name evidence="13" type="ORF">JKP34_00725</name>
</gene>
<dbReference type="InterPro" id="IPR003594">
    <property type="entry name" value="HATPase_dom"/>
</dbReference>
<dbReference type="FunFam" id="3.30.565.10:FF:000010">
    <property type="entry name" value="Sensor histidine kinase RcsC"/>
    <property type="match status" value="1"/>
</dbReference>
<evidence type="ECO:0000256" key="8">
    <source>
        <dbReference type="SAM" id="MobiDB-lite"/>
    </source>
</evidence>
<evidence type="ECO:0000259" key="10">
    <source>
        <dbReference type="PROSITE" id="PS50110"/>
    </source>
</evidence>
<reference evidence="13" key="1">
    <citation type="submission" date="2021-01" db="EMBL/GenBank/DDBJ databases">
        <title>Marivirga sp. nov., isolated from intertidal surface sediments.</title>
        <authorList>
            <person name="Zhang M."/>
        </authorList>
    </citation>
    <scope>NUCLEOTIDE SEQUENCE</scope>
    <source>
        <strain evidence="13">SM1354</strain>
    </source>
</reference>
<evidence type="ECO:0000256" key="4">
    <source>
        <dbReference type="ARBA" id="ARBA00022679"/>
    </source>
</evidence>
<dbReference type="PROSITE" id="PS50113">
    <property type="entry name" value="PAC"/>
    <property type="match status" value="1"/>
</dbReference>
<evidence type="ECO:0000313" key="13">
    <source>
        <dbReference type="EMBL" id="MBL0763751.1"/>
    </source>
</evidence>
<dbReference type="InterPro" id="IPR003661">
    <property type="entry name" value="HisK_dim/P_dom"/>
</dbReference>
<dbReference type="RefSeq" id="WP_201916686.1">
    <property type="nucleotide sequence ID" value="NZ_JAERQG010000001.1"/>
</dbReference>
<comment type="caution">
    <text evidence="13">The sequence shown here is derived from an EMBL/GenBank/DDBJ whole genome shotgun (WGS) entry which is preliminary data.</text>
</comment>
<dbReference type="InterPro" id="IPR000014">
    <property type="entry name" value="PAS"/>
</dbReference>
<keyword evidence="3 6" id="KW-0597">Phosphoprotein</keyword>
<dbReference type="InterPro" id="IPR001789">
    <property type="entry name" value="Sig_transdc_resp-reg_receiver"/>
</dbReference>
<dbReference type="EC" id="2.7.13.3" evidence="2"/>
<dbReference type="SUPFAM" id="SSF47384">
    <property type="entry name" value="Homodimeric domain of signal transducing histidine kinase"/>
    <property type="match status" value="1"/>
</dbReference>
<dbReference type="EMBL" id="JAERQG010000001">
    <property type="protein sequence ID" value="MBL0763751.1"/>
    <property type="molecule type" value="Genomic_DNA"/>
</dbReference>
<evidence type="ECO:0000256" key="2">
    <source>
        <dbReference type="ARBA" id="ARBA00012438"/>
    </source>
</evidence>
<proteinExistence type="predicted"/>
<evidence type="ECO:0000259" key="11">
    <source>
        <dbReference type="PROSITE" id="PS50112"/>
    </source>
</evidence>
<dbReference type="InterPro" id="IPR036890">
    <property type="entry name" value="HATPase_C_sf"/>
</dbReference>
<feature type="domain" description="PAC" evidence="12">
    <location>
        <begin position="707"/>
        <end position="759"/>
    </location>
</feature>
<dbReference type="InterPro" id="IPR004358">
    <property type="entry name" value="Sig_transdc_His_kin-like_C"/>
</dbReference>
<feature type="domain" description="Response regulatory" evidence="10">
    <location>
        <begin position="1019"/>
        <end position="1134"/>
    </location>
</feature>
<feature type="region of interest" description="Disordered" evidence="8">
    <location>
        <begin position="131"/>
        <end position="151"/>
    </location>
</feature>
<dbReference type="SMART" id="SM00388">
    <property type="entry name" value="HisKA"/>
    <property type="match status" value="1"/>
</dbReference>
<dbReference type="GO" id="GO:0000155">
    <property type="term" value="F:phosphorelay sensor kinase activity"/>
    <property type="evidence" value="ECO:0007669"/>
    <property type="project" value="InterPro"/>
</dbReference>
<comment type="catalytic activity">
    <reaction evidence="1">
        <text>ATP + protein L-histidine = ADP + protein N-phospho-L-histidine.</text>
        <dbReference type="EC" id="2.7.13.3"/>
    </reaction>
</comment>
<dbReference type="Pfam" id="PF02518">
    <property type="entry name" value="HATPase_c"/>
    <property type="match status" value="1"/>
</dbReference>
<dbReference type="CDD" id="cd17546">
    <property type="entry name" value="REC_hyHK_CKI1_RcsC-like"/>
    <property type="match status" value="1"/>
</dbReference>
<dbReference type="Gene3D" id="3.30.565.10">
    <property type="entry name" value="Histidine kinase-like ATPase, C-terminal domain"/>
    <property type="match status" value="1"/>
</dbReference>
<protein>
    <recommendedName>
        <fullName evidence="2">histidine kinase</fullName>
        <ecNumber evidence="2">2.7.13.3</ecNumber>
    </recommendedName>
</protein>
<evidence type="ECO:0000256" key="5">
    <source>
        <dbReference type="ARBA" id="ARBA00022777"/>
    </source>
</evidence>
<dbReference type="SMART" id="SM00387">
    <property type="entry name" value="HATPase_c"/>
    <property type="match status" value="1"/>
</dbReference>
<dbReference type="SUPFAM" id="SSF55781">
    <property type="entry name" value="GAF domain-like"/>
    <property type="match status" value="1"/>
</dbReference>
<dbReference type="Pfam" id="PF00072">
    <property type="entry name" value="Response_reg"/>
    <property type="match status" value="1"/>
</dbReference>
<dbReference type="PROSITE" id="PS50112">
    <property type="entry name" value="PAS"/>
    <property type="match status" value="1"/>
</dbReference>
<dbReference type="Gene3D" id="3.40.50.2300">
    <property type="match status" value="1"/>
</dbReference>
<dbReference type="InterPro" id="IPR035965">
    <property type="entry name" value="PAS-like_dom_sf"/>
</dbReference>
<evidence type="ECO:0000313" key="14">
    <source>
        <dbReference type="Proteomes" id="UP000642920"/>
    </source>
</evidence>
<dbReference type="Gene3D" id="1.10.287.130">
    <property type="match status" value="1"/>
</dbReference>
<evidence type="ECO:0000259" key="9">
    <source>
        <dbReference type="PROSITE" id="PS50109"/>
    </source>
</evidence>
<dbReference type="Gene3D" id="3.30.450.20">
    <property type="entry name" value="PAS domain"/>
    <property type="match status" value="2"/>
</dbReference>
<dbReference type="CDD" id="cd00130">
    <property type="entry name" value="PAS"/>
    <property type="match status" value="1"/>
</dbReference>
<keyword evidence="7" id="KW-0175">Coiled coil</keyword>
<organism evidence="13 14">
    <name type="scientific">Marivirga atlantica</name>
    <dbReference type="NCBI Taxonomy" id="1548457"/>
    <lineage>
        <taxon>Bacteria</taxon>
        <taxon>Pseudomonadati</taxon>
        <taxon>Bacteroidota</taxon>
        <taxon>Cytophagia</taxon>
        <taxon>Cytophagales</taxon>
        <taxon>Marivirgaceae</taxon>
        <taxon>Marivirga</taxon>
    </lineage>
</organism>
<dbReference type="Pfam" id="PF00512">
    <property type="entry name" value="HisKA"/>
    <property type="match status" value="1"/>
</dbReference>
<evidence type="ECO:0000256" key="3">
    <source>
        <dbReference type="ARBA" id="ARBA00022553"/>
    </source>
</evidence>
<dbReference type="PROSITE" id="PS50110">
    <property type="entry name" value="RESPONSE_REGULATORY"/>
    <property type="match status" value="1"/>
</dbReference>
<dbReference type="InterPro" id="IPR036097">
    <property type="entry name" value="HisK_dim/P_sf"/>
</dbReference>
<evidence type="ECO:0000259" key="12">
    <source>
        <dbReference type="PROSITE" id="PS50113"/>
    </source>
</evidence>
<feature type="domain" description="PAS" evidence="11">
    <location>
        <begin position="628"/>
        <end position="690"/>
    </location>
</feature>
<dbReference type="AlphaFoldDB" id="A0A937A7F9"/>
<keyword evidence="14" id="KW-1185">Reference proteome</keyword>
<evidence type="ECO:0000256" key="6">
    <source>
        <dbReference type="PROSITE-ProRule" id="PRU00169"/>
    </source>
</evidence>
<dbReference type="Proteomes" id="UP000642920">
    <property type="component" value="Unassembled WGS sequence"/>
</dbReference>
<dbReference type="PROSITE" id="PS50109">
    <property type="entry name" value="HIS_KIN"/>
    <property type="match status" value="1"/>
</dbReference>
<evidence type="ECO:0000256" key="7">
    <source>
        <dbReference type="SAM" id="Coils"/>
    </source>
</evidence>
<feature type="domain" description="Histidine kinase" evidence="9">
    <location>
        <begin position="777"/>
        <end position="995"/>
    </location>
</feature>
<dbReference type="SMART" id="SM00448">
    <property type="entry name" value="REC"/>
    <property type="match status" value="1"/>
</dbReference>
<dbReference type="SUPFAM" id="SSF52172">
    <property type="entry name" value="CheY-like"/>
    <property type="match status" value="1"/>
</dbReference>
<dbReference type="InterPro" id="IPR013655">
    <property type="entry name" value="PAS_fold_3"/>
</dbReference>
<evidence type="ECO:0000256" key="1">
    <source>
        <dbReference type="ARBA" id="ARBA00000085"/>
    </source>
</evidence>
<dbReference type="PRINTS" id="PR00344">
    <property type="entry name" value="BCTRLSENSOR"/>
</dbReference>
<dbReference type="PANTHER" id="PTHR43047">
    <property type="entry name" value="TWO-COMPONENT HISTIDINE PROTEIN KINASE"/>
    <property type="match status" value="1"/>
</dbReference>
<dbReference type="SUPFAM" id="SSF55874">
    <property type="entry name" value="ATPase domain of HSP90 chaperone/DNA topoisomerase II/histidine kinase"/>
    <property type="match status" value="1"/>
</dbReference>
<keyword evidence="4" id="KW-0808">Transferase</keyword>
<dbReference type="PANTHER" id="PTHR43047:SF78">
    <property type="entry name" value="SENSORY_REGULATORY PROTEIN RPFC"/>
    <property type="match status" value="1"/>
</dbReference>
<dbReference type="SUPFAM" id="SSF55785">
    <property type="entry name" value="PYP-like sensor domain (PAS domain)"/>
    <property type="match status" value="2"/>
</dbReference>
<dbReference type="CDD" id="cd00082">
    <property type="entry name" value="HisKA"/>
    <property type="match status" value="1"/>
</dbReference>
<feature type="modified residue" description="4-aspartylphosphate" evidence="6">
    <location>
        <position position="1069"/>
    </location>
</feature>
<accession>A0A937A7F9</accession>
<dbReference type="InterPro" id="IPR011006">
    <property type="entry name" value="CheY-like_superfamily"/>
</dbReference>